<reference evidence="1 2" key="1">
    <citation type="journal article" date="2019" name="Emerg. Microbes Infect.">
        <title>Comprehensive subspecies identification of 175 nontuberculous mycobacteria species based on 7547 genomic profiles.</title>
        <authorList>
            <person name="Matsumoto Y."/>
            <person name="Kinjo T."/>
            <person name="Motooka D."/>
            <person name="Nabeya D."/>
            <person name="Jung N."/>
            <person name="Uechi K."/>
            <person name="Horii T."/>
            <person name="Iida T."/>
            <person name="Fujita J."/>
            <person name="Nakamura S."/>
        </authorList>
    </citation>
    <scope>NUCLEOTIDE SEQUENCE [LARGE SCALE GENOMIC DNA]</scope>
    <source>
        <strain evidence="1 2">JCM 13323</strain>
    </source>
</reference>
<accession>A0A7I7MED5</accession>
<name>A0A7I7MED5_9MYCO</name>
<dbReference type="EMBL" id="AP022574">
    <property type="protein sequence ID" value="BBX69739.1"/>
    <property type="molecule type" value="Genomic_DNA"/>
</dbReference>
<dbReference type="AlphaFoldDB" id="A0A7I7MED5"/>
<evidence type="ECO:0008006" key="3">
    <source>
        <dbReference type="Google" id="ProtNLM"/>
    </source>
</evidence>
<proteinExistence type="predicted"/>
<evidence type="ECO:0000313" key="1">
    <source>
        <dbReference type="EMBL" id="BBX69739.1"/>
    </source>
</evidence>
<keyword evidence="2" id="KW-1185">Reference proteome</keyword>
<protein>
    <recommendedName>
        <fullName evidence="3">DNA-binding protein</fullName>
    </recommendedName>
</protein>
<sequence>MVTTSMTPTALDRLIADLDRSIPAEALPPVSTGKHVAAVVGTTEGALAQDRYQRKGIPYTRIGSRIRYLRADVLAFLASNRVDGAR</sequence>
<dbReference type="KEGG" id="mpsc:MPSYJ_32000"/>
<dbReference type="Proteomes" id="UP000466514">
    <property type="component" value="Chromosome"/>
</dbReference>
<evidence type="ECO:0000313" key="2">
    <source>
        <dbReference type="Proteomes" id="UP000466514"/>
    </source>
</evidence>
<gene>
    <name evidence="1" type="ORF">MPSYJ_32000</name>
</gene>
<organism evidence="1 2">
    <name type="scientific">Mycolicibacterium psychrotolerans</name>
    <dbReference type="NCBI Taxonomy" id="216929"/>
    <lineage>
        <taxon>Bacteria</taxon>
        <taxon>Bacillati</taxon>
        <taxon>Actinomycetota</taxon>
        <taxon>Actinomycetes</taxon>
        <taxon>Mycobacteriales</taxon>
        <taxon>Mycobacteriaceae</taxon>
        <taxon>Mycolicibacterium</taxon>
    </lineage>
</organism>